<feature type="coiled-coil region" evidence="8">
    <location>
        <begin position="281"/>
        <end position="329"/>
    </location>
</feature>
<name>A0ABV3RHQ2_9SPHN</name>
<evidence type="ECO:0000256" key="1">
    <source>
        <dbReference type="ARBA" id="ARBA00004651"/>
    </source>
</evidence>
<evidence type="ECO:0000256" key="9">
    <source>
        <dbReference type="SAM" id="Phobius"/>
    </source>
</evidence>
<keyword evidence="6 9" id="KW-1133">Transmembrane helix</keyword>
<feature type="domain" description="Polysaccharide chain length determinant N-terminal" evidence="10">
    <location>
        <begin position="38"/>
        <end position="120"/>
    </location>
</feature>
<evidence type="ECO:0000313" key="12">
    <source>
        <dbReference type="Proteomes" id="UP001556118"/>
    </source>
</evidence>
<feature type="transmembrane region" description="Helical" evidence="9">
    <location>
        <begin position="439"/>
        <end position="458"/>
    </location>
</feature>
<comment type="caution">
    <text evidence="11">The sequence shown here is derived from an EMBL/GenBank/DDBJ whole genome shotgun (WGS) entry which is preliminary data.</text>
</comment>
<proteinExistence type="predicted"/>
<dbReference type="Proteomes" id="UP001556118">
    <property type="component" value="Unassembled WGS sequence"/>
</dbReference>
<dbReference type="SUPFAM" id="SSF52540">
    <property type="entry name" value="P-loop containing nucleoside triphosphate hydrolases"/>
    <property type="match status" value="1"/>
</dbReference>
<dbReference type="EMBL" id="JBFNXR010000054">
    <property type="protein sequence ID" value="MEW9857030.1"/>
    <property type="molecule type" value="Genomic_DNA"/>
</dbReference>
<dbReference type="PANTHER" id="PTHR32309">
    <property type="entry name" value="TYROSINE-PROTEIN KINASE"/>
    <property type="match status" value="1"/>
</dbReference>
<keyword evidence="5" id="KW-0067">ATP-binding</keyword>
<evidence type="ECO:0000256" key="4">
    <source>
        <dbReference type="ARBA" id="ARBA00022741"/>
    </source>
</evidence>
<evidence type="ECO:0000256" key="5">
    <source>
        <dbReference type="ARBA" id="ARBA00022840"/>
    </source>
</evidence>
<protein>
    <submittedName>
        <fullName evidence="11">GumC family protein</fullName>
    </submittedName>
</protein>
<keyword evidence="3 9" id="KW-0812">Transmembrane</keyword>
<reference evidence="11 12" key="1">
    <citation type="submission" date="2024-06" db="EMBL/GenBank/DDBJ databases">
        <title>Novosphingobium rhizovicinus M1R2S20.</title>
        <authorList>
            <person name="Sun J.-Q."/>
        </authorList>
    </citation>
    <scope>NUCLEOTIDE SEQUENCE [LARGE SCALE GENOMIC DNA]</scope>
    <source>
        <strain evidence="11 12">M1R2S20</strain>
    </source>
</reference>
<dbReference type="InterPro" id="IPR050445">
    <property type="entry name" value="Bact_polysacc_biosynth/exp"/>
</dbReference>
<dbReference type="InterPro" id="IPR003856">
    <property type="entry name" value="LPS_length_determ_N"/>
</dbReference>
<dbReference type="Pfam" id="PF02706">
    <property type="entry name" value="Wzz"/>
    <property type="match status" value="1"/>
</dbReference>
<organism evidence="11 12">
    <name type="scientific">Novosphingobium rhizovicinum</name>
    <dbReference type="NCBI Taxonomy" id="3228928"/>
    <lineage>
        <taxon>Bacteria</taxon>
        <taxon>Pseudomonadati</taxon>
        <taxon>Pseudomonadota</taxon>
        <taxon>Alphaproteobacteria</taxon>
        <taxon>Sphingomonadales</taxon>
        <taxon>Sphingomonadaceae</taxon>
        <taxon>Novosphingobium</taxon>
    </lineage>
</organism>
<evidence type="ECO:0000256" key="6">
    <source>
        <dbReference type="ARBA" id="ARBA00022989"/>
    </source>
</evidence>
<dbReference type="InterPro" id="IPR005702">
    <property type="entry name" value="Wzc-like_C"/>
</dbReference>
<dbReference type="Gene3D" id="3.40.50.300">
    <property type="entry name" value="P-loop containing nucleotide triphosphate hydrolases"/>
    <property type="match status" value="1"/>
</dbReference>
<keyword evidence="8" id="KW-0175">Coiled coil</keyword>
<evidence type="ECO:0000313" key="11">
    <source>
        <dbReference type="EMBL" id="MEW9857030.1"/>
    </source>
</evidence>
<dbReference type="PANTHER" id="PTHR32309:SF31">
    <property type="entry name" value="CAPSULAR EXOPOLYSACCHARIDE FAMILY"/>
    <property type="match status" value="1"/>
</dbReference>
<evidence type="ECO:0000256" key="2">
    <source>
        <dbReference type="ARBA" id="ARBA00022475"/>
    </source>
</evidence>
<dbReference type="CDD" id="cd05387">
    <property type="entry name" value="BY-kinase"/>
    <property type="match status" value="1"/>
</dbReference>
<keyword evidence="12" id="KW-1185">Reference proteome</keyword>
<dbReference type="RefSeq" id="WP_367775509.1">
    <property type="nucleotide sequence ID" value="NZ_JBFNXR010000054.1"/>
</dbReference>
<evidence type="ECO:0000256" key="8">
    <source>
        <dbReference type="SAM" id="Coils"/>
    </source>
</evidence>
<evidence type="ECO:0000259" key="10">
    <source>
        <dbReference type="Pfam" id="PF02706"/>
    </source>
</evidence>
<evidence type="ECO:0000256" key="3">
    <source>
        <dbReference type="ARBA" id="ARBA00022692"/>
    </source>
</evidence>
<feature type="transmembrane region" description="Helical" evidence="9">
    <location>
        <begin position="47"/>
        <end position="66"/>
    </location>
</feature>
<keyword evidence="4" id="KW-0547">Nucleotide-binding</keyword>
<feature type="coiled-coil region" evidence="8">
    <location>
        <begin position="197"/>
        <end position="224"/>
    </location>
</feature>
<evidence type="ECO:0000256" key="7">
    <source>
        <dbReference type="ARBA" id="ARBA00023136"/>
    </source>
</evidence>
<accession>A0ABV3RHQ2</accession>
<sequence length="762" mass="81807">MASTPIILPSPYVSGGAADADGAPRQSGSAGQPLSPHQIWNLVRRHAVLIASIVAACVIAVLIMQLRQNELYEATATVQVELNDSSGANQADAARNLQRVANEARIYRSSALAEEVVKDLALDTNPVFTGGRTMTIQGAARLLSTHTRVVSTNDSDFIDIAVRSGSPQLAQRIANQHVDSLQELRRERRQNWRDKLLREIAIERERLAAELGEAEKAVADFRRDNRMLIGAGSAEDYQQINRLASEAASAAALQSASAVRSAGVRSAALARTSAGATSPVLQQLERERVALAQQRSDLSVALGSAHPKMQRLEAQIAQVDADMARVRSSVVAAETARNAAETAREQRLASGEAGADFARAASLQARVRQLTDRAFASNRANVDLAALDRRVEVARQAYITTAQRAQTIQAELDTTGINSTMVSAATVPTVPVSPTPKKAVLAALVGSFLLALLLVLAIEMFDNRLRTSDQLQRLYGLPTFAMLPKLKDPLPEEMESNPVLTDPQSLYAEVARALAHEVADLAHGAGPQSILVTSPLPGDGKSSVSLTLAAAASALGRRAVVVDLDLRRTGTGVLRSIQSNSDAPSLLDYLTGKSELPDLLPPPDASRSAPAEGEAAHLPVVLSTPVRVPDPAALIRGSQITRLLSDLREQFDLIVINAPAVLAVHDARLLSSAADSTLMVVRWGSTTTGQMSAAMQMLQNQATGAVINQVDYREHARRRYGGAVDYYMGAASYYSDREELRRGWLQVWRDRLHALYGRAAAR</sequence>
<dbReference type="InterPro" id="IPR027417">
    <property type="entry name" value="P-loop_NTPase"/>
</dbReference>
<gene>
    <name evidence="11" type="ORF">ABUH87_18045</name>
</gene>
<keyword evidence="7 9" id="KW-0472">Membrane</keyword>
<keyword evidence="2" id="KW-1003">Cell membrane</keyword>
<comment type="subcellular location">
    <subcellularLocation>
        <location evidence="1">Cell membrane</location>
        <topology evidence="1">Multi-pass membrane protein</topology>
    </subcellularLocation>
</comment>